<dbReference type="SUPFAM" id="SSF50475">
    <property type="entry name" value="FMN-binding split barrel"/>
    <property type="match status" value="1"/>
</dbReference>
<proteinExistence type="predicted"/>
<dbReference type="Pfam" id="PF01243">
    <property type="entry name" value="PNPOx_N"/>
    <property type="match status" value="1"/>
</dbReference>
<name>A0ABS2KQM6_9NOCA</name>
<accession>A0ABS2KQM6</accession>
<evidence type="ECO:0000313" key="3">
    <source>
        <dbReference type="Proteomes" id="UP000703038"/>
    </source>
</evidence>
<keyword evidence="3" id="KW-1185">Reference proteome</keyword>
<dbReference type="Proteomes" id="UP000703038">
    <property type="component" value="Unassembled WGS sequence"/>
</dbReference>
<sequence length="213" mass="23940">MSNHYHHLVFGPSALARQRAKGSYTAYGAQTERGDDGPDELDGREKVIIRAADQFYLSTVTETGWPYVQYRSGPAGFLRVLDDHTLAFADFAGNNQYVTAGNLDANDRVALIVVDYPRRQRVKIYGRATVVEGSADPALLERLRQVPGGTVESRCERSVVISVEAIDWNCTRSIIPRYDQDYVRRMGALYERDAAAREKVLLDRIAELEARLE</sequence>
<dbReference type="InterPro" id="IPR011576">
    <property type="entry name" value="Pyridox_Oxase_N"/>
</dbReference>
<gene>
    <name evidence="2" type="ORF">JOE42_000975</name>
</gene>
<protein>
    <submittedName>
        <fullName evidence="2">Pyridoxine 5'-phosphate oxidase superfamily flavin-nucleotide-binding protein</fullName>
    </submittedName>
</protein>
<evidence type="ECO:0000313" key="2">
    <source>
        <dbReference type="EMBL" id="MBM7414242.1"/>
    </source>
</evidence>
<dbReference type="PANTHER" id="PTHR42815:SF2">
    <property type="entry name" value="FAD-BINDING, PUTATIVE (AFU_ORTHOLOGUE AFUA_6G07600)-RELATED"/>
    <property type="match status" value="1"/>
</dbReference>
<dbReference type="EMBL" id="JAFBBK010000001">
    <property type="protein sequence ID" value="MBM7414242.1"/>
    <property type="molecule type" value="Genomic_DNA"/>
</dbReference>
<dbReference type="InterPro" id="IPR012349">
    <property type="entry name" value="Split_barrel_FMN-bd"/>
</dbReference>
<dbReference type="PANTHER" id="PTHR42815">
    <property type="entry name" value="FAD-BINDING, PUTATIVE (AFU_ORTHOLOGUE AFUA_6G07600)-RELATED"/>
    <property type="match status" value="1"/>
</dbReference>
<reference evidence="2 3" key="1">
    <citation type="submission" date="2021-01" db="EMBL/GenBank/DDBJ databases">
        <title>Genomics of switchgrass bacterial isolates.</title>
        <authorList>
            <person name="Shade A."/>
        </authorList>
    </citation>
    <scope>NUCLEOTIDE SEQUENCE [LARGE SCALE GENOMIC DNA]</scope>
    <source>
        <strain evidence="2 3">PvP111</strain>
    </source>
</reference>
<evidence type="ECO:0000259" key="1">
    <source>
        <dbReference type="Pfam" id="PF01243"/>
    </source>
</evidence>
<feature type="domain" description="Pyridoxamine 5'-phosphate oxidase N-terminal" evidence="1">
    <location>
        <begin position="48"/>
        <end position="136"/>
    </location>
</feature>
<comment type="caution">
    <text evidence="2">The sequence shown here is derived from an EMBL/GenBank/DDBJ whole genome shotgun (WGS) entry which is preliminary data.</text>
</comment>
<organism evidence="2 3">
    <name type="scientific">Rhodococcoides corynebacterioides</name>
    <dbReference type="NCBI Taxonomy" id="53972"/>
    <lineage>
        <taxon>Bacteria</taxon>
        <taxon>Bacillati</taxon>
        <taxon>Actinomycetota</taxon>
        <taxon>Actinomycetes</taxon>
        <taxon>Mycobacteriales</taxon>
        <taxon>Nocardiaceae</taxon>
        <taxon>Rhodococcoides</taxon>
    </lineage>
</organism>
<dbReference type="Gene3D" id="2.30.110.10">
    <property type="entry name" value="Electron Transport, Fmn-binding Protein, Chain A"/>
    <property type="match status" value="1"/>
</dbReference>